<reference evidence="1 2" key="1">
    <citation type="submission" date="2018-04" db="EMBL/GenBank/DDBJ databases">
        <title>Genomic Encyclopedia of Type Strains, Phase IV (KMG-IV): sequencing the most valuable type-strain genomes for metagenomic binning, comparative biology and taxonomic classification.</title>
        <authorList>
            <person name="Goeker M."/>
        </authorList>
    </citation>
    <scope>NUCLEOTIDE SEQUENCE [LARGE SCALE GENOMIC DNA]</scope>
    <source>
        <strain evidence="1 2">DSM 14823</strain>
    </source>
</reference>
<dbReference type="RefSeq" id="WP_116885939.1">
    <property type="nucleotide sequence ID" value="NZ_QEKH01000051.1"/>
</dbReference>
<name>A0A2U1ACP2_9BACT</name>
<evidence type="ECO:0008006" key="3">
    <source>
        <dbReference type="Google" id="ProtNLM"/>
    </source>
</evidence>
<dbReference type="Proteomes" id="UP000245959">
    <property type="component" value="Unassembled WGS sequence"/>
</dbReference>
<organism evidence="1 2">
    <name type="scientific">Victivallis vadensis</name>
    <dbReference type="NCBI Taxonomy" id="172901"/>
    <lineage>
        <taxon>Bacteria</taxon>
        <taxon>Pseudomonadati</taxon>
        <taxon>Lentisphaerota</taxon>
        <taxon>Lentisphaeria</taxon>
        <taxon>Victivallales</taxon>
        <taxon>Victivallaceae</taxon>
        <taxon>Victivallis</taxon>
    </lineage>
</organism>
<comment type="caution">
    <text evidence="1">The sequence shown here is derived from an EMBL/GenBank/DDBJ whole genome shotgun (WGS) entry which is preliminary data.</text>
</comment>
<evidence type="ECO:0000313" key="2">
    <source>
        <dbReference type="Proteomes" id="UP000245959"/>
    </source>
</evidence>
<dbReference type="GeneID" id="78297201"/>
<sequence>MIIELTLLACIGVFIFIFNSVAMRRSQVDQCRFHIEALLKRRQEVAREINPELAAELTGPITEWFKLDSETEQQLNALPEPAAEQLADYRELGELLRQKLEHYRSWCAAYNRAVTAPPFCWLPKNSKFSQRELF</sequence>
<accession>A0A2U1ACP2</accession>
<gene>
    <name evidence="1" type="ORF">C8D82_15115</name>
</gene>
<dbReference type="EMBL" id="QEKH01000051">
    <property type="protein sequence ID" value="PVY33339.1"/>
    <property type="molecule type" value="Genomic_DNA"/>
</dbReference>
<proteinExistence type="predicted"/>
<dbReference type="AlphaFoldDB" id="A0A2U1ACP2"/>
<keyword evidence="2" id="KW-1185">Reference proteome</keyword>
<evidence type="ECO:0000313" key="1">
    <source>
        <dbReference type="EMBL" id="PVY33339.1"/>
    </source>
</evidence>
<protein>
    <recommendedName>
        <fullName evidence="3">LemA protein</fullName>
    </recommendedName>
</protein>